<evidence type="ECO:0000256" key="1">
    <source>
        <dbReference type="SAM" id="MobiDB-lite"/>
    </source>
</evidence>
<name>A0A8S0YRZ7_ARCPL</name>
<feature type="compositionally biased region" description="Low complexity" evidence="1">
    <location>
        <begin position="356"/>
        <end position="384"/>
    </location>
</feature>
<feature type="domain" description="MADF" evidence="2">
    <location>
        <begin position="117"/>
        <end position="216"/>
    </location>
</feature>
<evidence type="ECO:0000259" key="2">
    <source>
        <dbReference type="PROSITE" id="PS51029"/>
    </source>
</evidence>
<dbReference type="EMBL" id="CADEBC010000061">
    <property type="protein sequence ID" value="CAB3221185.1"/>
    <property type="molecule type" value="Genomic_DNA"/>
</dbReference>
<feature type="region of interest" description="Disordered" evidence="1">
    <location>
        <begin position="442"/>
        <end position="485"/>
    </location>
</feature>
<feature type="compositionally biased region" description="Polar residues" evidence="1">
    <location>
        <begin position="385"/>
        <end position="413"/>
    </location>
</feature>
<dbReference type="InterPro" id="IPR006578">
    <property type="entry name" value="MADF-dom"/>
</dbReference>
<dbReference type="AlphaFoldDB" id="A0A8S0YRZ7"/>
<gene>
    <name evidence="3" type="ORF">APLA_LOCUS492</name>
</gene>
<organism evidence="3 4">
    <name type="scientific">Arctia plantaginis</name>
    <name type="common">Wood tiger moth</name>
    <name type="synonym">Phalaena plantaginis</name>
    <dbReference type="NCBI Taxonomy" id="874455"/>
    <lineage>
        <taxon>Eukaryota</taxon>
        <taxon>Metazoa</taxon>
        <taxon>Ecdysozoa</taxon>
        <taxon>Arthropoda</taxon>
        <taxon>Hexapoda</taxon>
        <taxon>Insecta</taxon>
        <taxon>Pterygota</taxon>
        <taxon>Neoptera</taxon>
        <taxon>Endopterygota</taxon>
        <taxon>Lepidoptera</taxon>
        <taxon>Glossata</taxon>
        <taxon>Ditrysia</taxon>
        <taxon>Noctuoidea</taxon>
        <taxon>Erebidae</taxon>
        <taxon>Arctiinae</taxon>
        <taxon>Arctia</taxon>
    </lineage>
</organism>
<comment type="caution">
    <text evidence="3">The sequence shown here is derived from an EMBL/GenBank/DDBJ whole genome shotgun (WGS) entry which is preliminary data.</text>
</comment>
<accession>A0A8S0YRZ7</accession>
<reference evidence="3 4" key="1">
    <citation type="submission" date="2020-04" db="EMBL/GenBank/DDBJ databases">
        <authorList>
            <person name="Wallbank WR R."/>
            <person name="Pardo Diaz C."/>
            <person name="Kozak K."/>
            <person name="Martin S."/>
            <person name="Jiggins C."/>
            <person name="Moest M."/>
            <person name="Warren A I."/>
            <person name="Byers J.R.P. K."/>
            <person name="Montejo-Kovacevich G."/>
            <person name="Yen C E."/>
        </authorList>
    </citation>
    <scope>NUCLEOTIDE SEQUENCE [LARGE SCALE GENOMIC DNA]</scope>
</reference>
<feature type="compositionally biased region" description="Low complexity" evidence="1">
    <location>
        <begin position="414"/>
        <end position="426"/>
    </location>
</feature>
<dbReference type="PANTHER" id="PTHR21505">
    <property type="entry name" value="MADF DOMAIN-CONTAINING PROTEIN-RELATED"/>
    <property type="match status" value="1"/>
</dbReference>
<keyword evidence="4" id="KW-1185">Reference proteome</keyword>
<dbReference type="SMART" id="SM00595">
    <property type="entry name" value="MADF"/>
    <property type="match status" value="1"/>
</dbReference>
<feature type="compositionally biased region" description="Low complexity" evidence="1">
    <location>
        <begin position="461"/>
        <end position="478"/>
    </location>
</feature>
<feature type="region of interest" description="Disordered" evidence="1">
    <location>
        <begin position="341"/>
        <end position="426"/>
    </location>
</feature>
<evidence type="ECO:0000313" key="4">
    <source>
        <dbReference type="Proteomes" id="UP000494106"/>
    </source>
</evidence>
<dbReference type="PANTHER" id="PTHR21505:SF8">
    <property type="entry name" value="DPT-YFP REPRESSOR BY OVEREXPRESSION, ISOFORM D-RELATED"/>
    <property type="match status" value="1"/>
</dbReference>
<dbReference type="PROSITE" id="PS51029">
    <property type="entry name" value="MADF"/>
    <property type="match status" value="1"/>
</dbReference>
<feature type="compositionally biased region" description="Polar residues" evidence="1">
    <location>
        <begin position="442"/>
        <end position="460"/>
    </location>
</feature>
<dbReference type="Pfam" id="PF10545">
    <property type="entry name" value="MADF_DNA_bdg"/>
    <property type="match status" value="1"/>
</dbReference>
<proteinExistence type="predicted"/>
<sequence>MAGSCASSKYNSGDRDRCLSAESLVPLTLKLTGDQGRKFKSDLFNNLVKYLGSFRRERSKQKRSSKTGSGQDQAYVSKWFAFDRMKFLMDKSEPNETRDSSNRENMAKEKEREAWTKTIDLFRELSYLWDKKHKEYFNRDMRQEAFKMLLQLFNEETGKNTTLADFKKKLENMRTTYGRELKKVNASKQTGSGSNDIYVPSVWYYRLFEFLEGTTEPCRPGTDTLDEIQWSPEMSASTSSEQIINTEICEKEVPKVSTKISQSKKQKMSIQSRQEKLLDSAQILMTRQDDDWDIIGKSIGVQLKNLSTHQQSIAQKIINDALFYGKLGKLTDESIITLSPQHTASNPSRISHRSYHFSSGSSVTNSSPQPYYQQYPVQPSPQSSTQYMIPQSPQASLQHTVQLSPEPSQQYMTLQSPQPSSQLTLQPSFQPSQHYMIPQSPQISSQLTVQPSPQPSQHYMTPQSPQTSPQPYSSSSNTEPFNTEFPNCTFSDTTIKIGTGADMKDFLIFKKKERK</sequence>
<dbReference type="OrthoDB" id="8195247at2759"/>
<dbReference type="Proteomes" id="UP000494106">
    <property type="component" value="Unassembled WGS sequence"/>
</dbReference>
<evidence type="ECO:0000313" key="3">
    <source>
        <dbReference type="EMBL" id="CAB3221185.1"/>
    </source>
</evidence>
<protein>
    <recommendedName>
        <fullName evidence="2">MADF domain-containing protein</fullName>
    </recommendedName>
</protein>